<organism evidence="2 3">
    <name type="scientific">Paraflavitalea soli</name>
    <dbReference type="NCBI Taxonomy" id="2315862"/>
    <lineage>
        <taxon>Bacteria</taxon>
        <taxon>Pseudomonadati</taxon>
        <taxon>Bacteroidota</taxon>
        <taxon>Chitinophagia</taxon>
        <taxon>Chitinophagales</taxon>
        <taxon>Chitinophagaceae</taxon>
        <taxon>Paraflavitalea</taxon>
    </lineage>
</organism>
<evidence type="ECO:0000313" key="2">
    <source>
        <dbReference type="EMBL" id="AXY74462.1"/>
    </source>
</evidence>
<dbReference type="InterPro" id="IPR005901">
    <property type="entry name" value="GLPGLI"/>
</dbReference>
<dbReference type="AlphaFoldDB" id="A0A3B7MJ63"/>
<protein>
    <submittedName>
        <fullName evidence="2">GLPGLI family protein</fullName>
    </submittedName>
</protein>
<evidence type="ECO:0000256" key="1">
    <source>
        <dbReference type="SAM" id="SignalP"/>
    </source>
</evidence>
<dbReference type="Pfam" id="PF09697">
    <property type="entry name" value="Porph_ging"/>
    <property type="match status" value="1"/>
</dbReference>
<feature type="chain" id="PRO_5017787838" evidence="1">
    <location>
        <begin position="25"/>
        <end position="248"/>
    </location>
</feature>
<dbReference type="EMBL" id="CP032157">
    <property type="protein sequence ID" value="AXY74462.1"/>
    <property type="molecule type" value="Genomic_DNA"/>
</dbReference>
<gene>
    <name evidence="2" type="ORF">D3H65_10940</name>
</gene>
<dbReference type="Proteomes" id="UP000263900">
    <property type="component" value="Chromosome"/>
</dbReference>
<dbReference type="OrthoDB" id="1440774at2"/>
<feature type="signal peptide" evidence="1">
    <location>
        <begin position="1"/>
        <end position="24"/>
    </location>
</feature>
<name>A0A3B7MJ63_9BACT</name>
<reference evidence="2 3" key="1">
    <citation type="submission" date="2018-09" db="EMBL/GenBank/DDBJ databases">
        <title>Genome sequencing of strain 6GH32-13.</title>
        <authorList>
            <person name="Weon H.-Y."/>
            <person name="Heo J."/>
            <person name="Kwon S.-W."/>
        </authorList>
    </citation>
    <scope>NUCLEOTIDE SEQUENCE [LARGE SCALE GENOMIC DNA]</scope>
    <source>
        <strain evidence="2 3">5GH32-13</strain>
    </source>
</reference>
<dbReference type="NCBIfam" id="TIGR01200">
    <property type="entry name" value="GLPGLI"/>
    <property type="match status" value="1"/>
</dbReference>
<proteinExistence type="predicted"/>
<evidence type="ECO:0000313" key="3">
    <source>
        <dbReference type="Proteomes" id="UP000263900"/>
    </source>
</evidence>
<accession>A0A3B7MJ63</accession>
<keyword evidence="3" id="KW-1185">Reference proteome</keyword>
<sequence>MNYMQTRSILYMLLLLVCATASQAQQFITHGKIEFERKVNQHSFLEEGSIWNDMMKKNTPKFHTAYYDLYFKNGISLYKAGREPEVRQNKVWSVFIAENTIQTNIDSSTSITLKDIQNDLYLLTDSLRKVDWKIGSEIRKIAGFDCRKAVGKIMDSIIVIAFYSDEIMPSGGPESFGGLPGMILGLAIPRMHTTWYATKLELIDITDKDLQAPKKGKKYTNTAFQTQLKDIMKNWGDEGKRLIPQILL</sequence>
<dbReference type="KEGG" id="pseg:D3H65_10940"/>
<keyword evidence="1" id="KW-0732">Signal</keyword>